<evidence type="ECO:0000256" key="5">
    <source>
        <dbReference type="SAM" id="Phobius"/>
    </source>
</evidence>
<feature type="transmembrane region" description="Helical" evidence="5">
    <location>
        <begin position="5"/>
        <end position="26"/>
    </location>
</feature>
<protein>
    <submittedName>
        <fullName evidence="6">Predicted membrane protein</fullName>
    </submittedName>
</protein>
<dbReference type="EMBL" id="FUZT01000013">
    <property type="protein sequence ID" value="SKC85450.1"/>
    <property type="molecule type" value="Genomic_DNA"/>
</dbReference>
<dbReference type="Pfam" id="PF06541">
    <property type="entry name" value="ABC_trans_CmpB"/>
    <property type="match status" value="1"/>
</dbReference>
<organism evidence="6 7">
    <name type="scientific">Maledivibacter halophilus</name>
    <dbReference type="NCBI Taxonomy" id="36842"/>
    <lineage>
        <taxon>Bacteria</taxon>
        <taxon>Bacillati</taxon>
        <taxon>Bacillota</taxon>
        <taxon>Clostridia</taxon>
        <taxon>Peptostreptococcales</taxon>
        <taxon>Caminicellaceae</taxon>
        <taxon>Maledivibacter</taxon>
    </lineage>
</organism>
<feature type="transmembrane region" description="Helical" evidence="5">
    <location>
        <begin position="62"/>
        <end position="84"/>
    </location>
</feature>
<proteinExistence type="predicted"/>
<dbReference type="PANTHER" id="PTHR31746">
    <property type="entry name" value="TRANSMEMBRANE PROTEIN 229 FAMILY MEMBER"/>
    <property type="match status" value="1"/>
</dbReference>
<dbReference type="InterPro" id="IPR010540">
    <property type="entry name" value="CmpB_TMEM229"/>
</dbReference>
<keyword evidence="3 5" id="KW-1133">Transmembrane helix</keyword>
<feature type="transmembrane region" description="Helical" evidence="5">
    <location>
        <begin position="32"/>
        <end position="50"/>
    </location>
</feature>
<dbReference type="OrthoDB" id="5523261at2"/>
<dbReference type="Proteomes" id="UP000190285">
    <property type="component" value="Unassembled WGS sequence"/>
</dbReference>
<evidence type="ECO:0000256" key="3">
    <source>
        <dbReference type="ARBA" id="ARBA00022989"/>
    </source>
</evidence>
<sequence>MISRFIIYGLLGWCIEILWTGFGSLLKGDVKLTGRTYIWMFFIYGLAVFLEPIHERIMSFNIFLRGGLYTVLIFTIEYCTGWVLKRVLGVCPWDYSKCSFSVNGLIRLDYAPAWFIAGLVFEKIHIGIERISSVINI</sequence>
<keyword evidence="4 5" id="KW-0472">Membrane</keyword>
<dbReference type="RefSeq" id="WP_079494639.1">
    <property type="nucleotide sequence ID" value="NZ_FUZT01000013.1"/>
</dbReference>
<evidence type="ECO:0000256" key="4">
    <source>
        <dbReference type="ARBA" id="ARBA00023136"/>
    </source>
</evidence>
<keyword evidence="7" id="KW-1185">Reference proteome</keyword>
<name>A0A1T5MB58_9FIRM</name>
<evidence type="ECO:0000256" key="2">
    <source>
        <dbReference type="ARBA" id="ARBA00022692"/>
    </source>
</evidence>
<dbReference type="STRING" id="36842.SAMN02194393_04359"/>
<evidence type="ECO:0000313" key="6">
    <source>
        <dbReference type="EMBL" id="SKC85450.1"/>
    </source>
</evidence>
<keyword evidence="2 5" id="KW-0812">Transmembrane</keyword>
<dbReference type="PANTHER" id="PTHR31746:SF2">
    <property type="entry name" value="TRANSMEMBRANE PROTEIN 229A"/>
    <property type="match status" value="1"/>
</dbReference>
<dbReference type="AlphaFoldDB" id="A0A1T5MB58"/>
<feature type="transmembrane region" description="Helical" evidence="5">
    <location>
        <begin position="104"/>
        <end position="121"/>
    </location>
</feature>
<evidence type="ECO:0000256" key="1">
    <source>
        <dbReference type="ARBA" id="ARBA00004141"/>
    </source>
</evidence>
<dbReference type="GO" id="GO:0016020">
    <property type="term" value="C:membrane"/>
    <property type="evidence" value="ECO:0007669"/>
    <property type="project" value="UniProtKB-SubCell"/>
</dbReference>
<reference evidence="6 7" key="1">
    <citation type="submission" date="2017-02" db="EMBL/GenBank/DDBJ databases">
        <authorList>
            <person name="Peterson S.W."/>
        </authorList>
    </citation>
    <scope>NUCLEOTIDE SEQUENCE [LARGE SCALE GENOMIC DNA]</scope>
    <source>
        <strain evidence="6 7">M1</strain>
    </source>
</reference>
<comment type="subcellular location">
    <subcellularLocation>
        <location evidence="1">Membrane</location>
        <topology evidence="1">Multi-pass membrane protein</topology>
    </subcellularLocation>
</comment>
<gene>
    <name evidence="6" type="ORF">SAMN02194393_04359</name>
</gene>
<accession>A0A1T5MB58</accession>
<evidence type="ECO:0000313" key="7">
    <source>
        <dbReference type="Proteomes" id="UP000190285"/>
    </source>
</evidence>